<dbReference type="PROSITE" id="PS50808">
    <property type="entry name" value="ZF_BED"/>
    <property type="match status" value="1"/>
</dbReference>
<dbReference type="InterPro" id="IPR053031">
    <property type="entry name" value="Cuticle_assoc_protein"/>
</dbReference>
<dbReference type="AlphaFoldDB" id="A0A397W6W1"/>
<evidence type="ECO:0000256" key="1">
    <source>
        <dbReference type="ARBA" id="ARBA00022723"/>
    </source>
</evidence>
<dbReference type="GO" id="GO:0006357">
    <property type="term" value="P:regulation of transcription by RNA polymerase II"/>
    <property type="evidence" value="ECO:0007669"/>
    <property type="project" value="TreeGrafter"/>
</dbReference>
<organism evidence="7 8">
    <name type="scientific">Gigaspora rosea</name>
    <dbReference type="NCBI Taxonomy" id="44941"/>
    <lineage>
        <taxon>Eukaryota</taxon>
        <taxon>Fungi</taxon>
        <taxon>Fungi incertae sedis</taxon>
        <taxon>Mucoromycota</taxon>
        <taxon>Glomeromycotina</taxon>
        <taxon>Glomeromycetes</taxon>
        <taxon>Diversisporales</taxon>
        <taxon>Gigasporaceae</taxon>
        <taxon>Gigaspora</taxon>
    </lineage>
</organism>
<feature type="domain" description="BED-type" evidence="6">
    <location>
        <begin position="92"/>
        <end position="145"/>
    </location>
</feature>
<evidence type="ECO:0000313" key="8">
    <source>
        <dbReference type="Proteomes" id="UP000266673"/>
    </source>
</evidence>
<dbReference type="SUPFAM" id="SSF57667">
    <property type="entry name" value="beta-beta-alpha zinc fingers"/>
    <property type="match status" value="1"/>
</dbReference>
<dbReference type="InterPro" id="IPR003656">
    <property type="entry name" value="Znf_BED"/>
</dbReference>
<evidence type="ECO:0000313" key="7">
    <source>
        <dbReference type="EMBL" id="RIB29317.1"/>
    </source>
</evidence>
<sequence length="172" mass="20313">MEFDESNFFLDENYIIESNISEIIDDDISNNSSNQEENFVEDNETSSDKDETNSNQVNEEDILMEENIIIEENFPNTPNEENANTKTDNKKKLKSIVHNHFTIDQQAKKYKCNYCSQTYKISKDKSTSVLKRHLEKNHKKLIAKEKTIGALDKFIQKDKLVNIFYYLFIFYQ</sequence>
<reference evidence="7 8" key="1">
    <citation type="submission" date="2018-06" db="EMBL/GenBank/DDBJ databases">
        <title>Comparative genomics reveals the genomic features of Rhizophagus irregularis, R. cerebriforme, R. diaphanum and Gigaspora rosea, and their symbiotic lifestyle signature.</title>
        <authorList>
            <person name="Morin E."/>
            <person name="San Clemente H."/>
            <person name="Chen E.C.H."/>
            <person name="De La Providencia I."/>
            <person name="Hainaut M."/>
            <person name="Kuo A."/>
            <person name="Kohler A."/>
            <person name="Murat C."/>
            <person name="Tang N."/>
            <person name="Roy S."/>
            <person name="Loubradou J."/>
            <person name="Henrissat B."/>
            <person name="Grigoriev I.V."/>
            <person name="Corradi N."/>
            <person name="Roux C."/>
            <person name="Martin F.M."/>
        </authorList>
    </citation>
    <scope>NUCLEOTIDE SEQUENCE [LARGE SCALE GENOMIC DNA]</scope>
    <source>
        <strain evidence="7 8">DAOM 194757</strain>
    </source>
</reference>
<name>A0A397W6W1_9GLOM</name>
<dbReference type="SMART" id="SM00614">
    <property type="entry name" value="ZnF_BED"/>
    <property type="match status" value="1"/>
</dbReference>
<dbReference type="GO" id="GO:1990837">
    <property type="term" value="F:sequence-specific double-stranded DNA binding"/>
    <property type="evidence" value="ECO:0007669"/>
    <property type="project" value="TreeGrafter"/>
</dbReference>
<dbReference type="GO" id="GO:0005634">
    <property type="term" value="C:nucleus"/>
    <property type="evidence" value="ECO:0007669"/>
    <property type="project" value="TreeGrafter"/>
</dbReference>
<dbReference type="EMBL" id="QKWP01000041">
    <property type="protein sequence ID" value="RIB29317.1"/>
    <property type="molecule type" value="Genomic_DNA"/>
</dbReference>
<keyword evidence="3" id="KW-0862">Zinc</keyword>
<evidence type="ECO:0000256" key="2">
    <source>
        <dbReference type="ARBA" id="ARBA00022771"/>
    </source>
</evidence>
<dbReference type="OrthoDB" id="2610923at2759"/>
<dbReference type="InterPro" id="IPR036236">
    <property type="entry name" value="Znf_C2H2_sf"/>
</dbReference>
<feature type="region of interest" description="Disordered" evidence="5">
    <location>
        <begin position="26"/>
        <end position="60"/>
    </location>
</feature>
<evidence type="ECO:0000256" key="3">
    <source>
        <dbReference type="ARBA" id="ARBA00022833"/>
    </source>
</evidence>
<keyword evidence="1" id="KW-0479">Metal-binding</keyword>
<comment type="caution">
    <text evidence="7">The sequence shown here is derived from an EMBL/GenBank/DDBJ whole genome shotgun (WGS) entry which is preliminary data.</text>
</comment>
<dbReference type="PANTHER" id="PTHR34396">
    <property type="entry name" value="OS03G0264950 PROTEIN-RELATED"/>
    <property type="match status" value="1"/>
</dbReference>
<accession>A0A397W6W1</accession>
<keyword evidence="8" id="KW-1185">Reference proteome</keyword>
<dbReference type="Pfam" id="PF02892">
    <property type="entry name" value="zf-BED"/>
    <property type="match status" value="1"/>
</dbReference>
<keyword evidence="2 4" id="KW-0863">Zinc-finger</keyword>
<gene>
    <name evidence="7" type="ORF">C2G38_1182154</name>
</gene>
<evidence type="ECO:0000259" key="6">
    <source>
        <dbReference type="PROSITE" id="PS50808"/>
    </source>
</evidence>
<dbReference type="PANTHER" id="PTHR34396:SF27">
    <property type="entry name" value="OS08G0208700 PROTEIN"/>
    <property type="match status" value="1"/>
</dbReference>
<dbReference type="GO" id="GO:0008270">
    <property type="term" value="F:zinc ion binding"/>
    <property type="evidence" value="ECO:0007669"/>
    <property type="project" value="UniProtKB-KW"/>
</dbReference>
<dbReference type="Proteomes" id="UP000266673">
    <property type="component" value="Unassembled WGS sequence"/>
</dbReference>
<proteinExistence type="predicted"/>
<evidence type="ECO:0000256" key="4">
    <source>
        <dbReference type="PROSITE-ProRule" id="PRU00027"/>
    </source>
</evidence>
<evidence type="ECO:0000256" key="5">
    <source>
        <dbReference type="SAM" id="MobiDB-lite"/>
    </source>
</evidence>
<protein>
    <recommendedName>
        <fullName evidence="6">BED-type domain-containing protein</fullName>
    </recommendedName>
</protein>